<keyword evidence="4" id="KW-1185">Reference proteome</keyword>
<dbReference type="Pfam" id="PF13938">
    <property type="entry name" value="DUF4213"/>
    <property type="match status" value="1"/>
</dbReference>
<evidence type="ECO:0000259" key="2">
    <source>
        <dbReference type="Pfam" id="PF13938"/>
    </source>
</evidence>
<reference evidence="4" key="1">
    <citation type="submission" date="2017-11" db="EMBL/GenBank/DDBJ databases">
        <authorList>
            <person name="Watanabe M."/>
            <person name="Kojima H."/>
        </authorList>
    </citation>
    <scope>NUCLEOTIDE SEQUENCE [LARGE SCALE GENOMIC DNA]</scope>
    <source>
        <strain evidence="4">Tokyo 01</strain>
    </source>
</reference>
<dbReference type="Proteomes" id="UP000288096">
    <property type="component" value="Unassembled WGS sequence"/>
</dbReference>
<organism evidence="3 4">
    <name type="scientific">Desulfonema ishimotonii</name>
    <dbReference type="NCBI Taxonomy" id="45657"/>
    <lineage>
        <taxon>Bacteria</taxon>
        <taxon>Pseudomonadati</taxon>
        <taxon>Thermodesulfobacteriota</taxon>
        <taxon>Desulfobacteria</taxon>
        <taxon>Desulfobacterales</taxon>
        <taxon>Desulfococcaceae</taxon>
        <taxon>Desulfonema</taxon>
    </lineage>
</organism>
<dbReference type="InterPro" id="IPR025251">
    <property type="entry name" value="DUF4213"/>
</dbReference>
<dbReference type="InterPro" id="IPR007161">
    <property type="entry name" value="DUF364"/>
</dbReference>
<accession>A0A401FVN8</accession>
<reference evidence="4" key="2">
    <citation type="submission" date="2019-01" db="EMBL/GenBank/DDBJ databases">
        <title>Genome sequence of Desulfonema ishimotonii strain Tokyo 01.</title>
        <authorList>
            <person name="Fukui M."/>
        </authorList>
    </citation>
    <scope>NUCLEOTIDE SEQUENCE [LARGE SCALE GENOMIC DNA]</scope>
    <source>
        <strain evidence="4">Tokyo 01</strain>
    </source>
</reference>
<dbReference type="SUPFAM" id="SSF159713">
    <property type="entry name" value="Dhaf3308-like"/>
    <property type="match status" value="1"/>
</dbReference>
<comment type="caution">
    <text evidence="3">The sequence shown here is derived from an EMBL/GenBank/DDBJ whole genome shotgun (WGS) entry which is preliminary data.</text>
</comment>
<evidence type="ECO:0008006" key="5">
    <source>
        <dbReference type="Google" id="ProtNLM"/>
    </source>
</evidence>
<dbReference type="Gene3D" id="3.30.390.100">
    <property type="match status" value="1"/>
</dbReference>
<dbReference type="Pfam" id="PF04016">
    <property type="entry name" value="DUF364"/>
    <property type="match status" value="1"/>
</dbReference>
<dbReference type="RefSeq" id="WP_124328364.1">
    <property type="nucleotide sequence ID" value="NZ_BEXT01000001.1"/>
</dbReference>
<evidence type="ECO:0000313" key="4">
    <source>
        <dbReference type="Proteomes" id="UP000288096"/>
    </source>
</evidence>
<feature type="domain" description="Putative heavy-metal chelation" evidence="1">
    <location>
        <begin position="109"/>
        <end position="245"/>
    </location>
</feature>
<gene>
    <name evidence="3" type="ORF">DENIS_1985</name>
</gene>
<dbReference type="EMBL" id="BEXT01000001">
    <property type="protein sequence ID" value="GBC61025.1"/>
    <property type="molecule type" value="Genomic_DNA"/>
</dbReference>
<feature type="domain" description="DUF4213" evidence="2">
    <location>
        <begin position="11"/>
        <end position="91"/>
    </location>
</feature>
<name>A0A401FVN8_9BACT</name>
<dbReference type="OrthoDB" id="5387051at2"/>
<protein>
    <recommendedName>
        <fullName evidence="5">Heavy-metal chelation domain-containing protein</fullName>
    </recommendedName>
</protein>
<evidence type="ECO:0000313" key="3">
    <source>
        <dbReference type="EMBL" id="GBC61025.1"/>
    </source>
</evidence>
<proteinExistence type="predicted"/>
<dbReference type="AlphaFoldDB" id="A0A401FVN8"/>
<sequence>MELNNRLHGIFEEKAGAVTVETLCMGLGYTAVTTSDGGIGISYTCFEHKKSCSLNKNYRDYEGLPASELLQEIRSTDTLRRSMALALINALNYEYALSLPEDKKNNVMFDSLGVGQGTRVAMVGFFGPLMRIFEERGADLQVIDASKHIGQKADFYDRLRNWAEVLFLTSTSVLNNTTEEVLGAAGDGVKTVMLGPSTPMIPQAFEMLPVRMLAGTVPVEKAQVLKVIRHGTGTPVIQRFSKKVFCACTD</sequence>
<evidence type="ECO:0000259" key="1">
    <source>
        <dbReference type="Pfam" id="PF04016"/>
    </source>
</evidence>
<dbReference type="Gene3D" id="3.40.50.11590">
    <property type="match status" value="1"/>
</dbReference>